<feature type="compositionally biased region" description="Acidic residues" evidence="1">
    <location>
        <begin position="655"/>
        <end position="666"/>
    </location>
</feature>
<gene>
    <name evidence="3" type="ORF">RFI_29705</name>
</gene>
<feature type="compositionally biased region" description="Acidic residues" evidence="1">
    <location>
        <begin position="613"/>
        <end position="632"/>
    </location>
</feature>
<feature type="transmembrane region" description="Helical" evidence="2">
    <location>
        <begin position="439"/>
        <end position="457"/>
    </location>
</feature>
<feature type="transmembrane region" description="Helical" evidence="2">
    <location>
        <begin position="477"/>
        <end position="501"/>
    </location>
</feature>
<feature type="non-terminal residue" evidence="3">
    <location>
        <position position="986"/>
    </location>
</feature>
<sequence length="986" mass="112460">MSLRSDNEEVYHRPLLAKFACTEADATLNAGFSPTIRATILMALFVVDMITSLIVMYIFRHFGYEAWFSVCLLILFFSLFFQFLYCCWKCNSMVHILLQYRYVGFTNLNTYVHVAQNSHLYRFRSRYSSALVTAPEGFVNCNEDEPVPDNNSTNVVTTTCDEDSESTLRQLSPQHESQQQSYNDNATNVDSDERIDKENHEIIDEKNDNDNDNKNNNDLQMEHTINTCHEGCKILSLAAIKSFLHLCHFGIIEQYIINISQFRHGLTSAFLDLCHMHCYFHSFPMAIVQCAFLFHHMLFSDNMSNKLKNKESYGVVSVLISKCHNDVTADHFYEWVYLFTFDMLLRAMPYVLWSVYIGMNSSPLQNIWSNSVFITGFVCGSLSNCCSAACHTYIWYVHHYLPRHPWNYTMKTYLWSQLLHPLLIVLDIEPALAWILRNVLFYFNTFVIANVSLMSYVWAKPALTNVQQQGYLWKHQLLVECCLRYVLGFFVLVTVVADGSIHSGDGTPYRHKLVTFSIVWMIVHLTLAFFTIWLGLRLFDTPIFRFRKTWIRAARQHNWKLDVQGIWYLDESSGKGGSHVRSSKQKHMTQLDHDEDGGDVLLVGRRVYMNEGEDVDDAMFETNDNDDNDGDNENDKDNDVSDDDEHDNDKGGHNDDDDDDDDDDDNNIAQQRWTETVSIKGYDRRRHLQYRPRPGKSNEASMQSNHTNTYFESKSPAYVEGYRASRHAILFEDGDDEKHNAQMLRQGPMLPSHAFIRPLKTAMPPLTSLPPLHSKEQFEVTRSDAYFGAGQIMSAYSKQESIDSLMDADMNDSTDENEDDAENMGLLDTEELSTPKEHLPMHKKPLQVNTHANATTNTNGNGNVHSKLVTKEPAIDITNRTPEIGITVVVNVENVHTSTALVTVNPSNLALPSEMLTKHDNDENNRPSTTPHSLLSAATVTGVTLLPSNTKSGIEGETAFSQKRDNPQSIDLVECCNKSTTSLAAH</sequence>
<feature type="compositionally biased region" description="Polar residues" evidence="1">
    <location>
        <begin position="698"/>
        <end position="711"/>
    </location>
</feature>
<evidence type="ECO:0000256" key="1">
    <source>
        <dbReference type="SAM" id="MobiDB-lite"/>
    </source>
</evidence>
<feature type="compositionally biased region" description="Polar residues" evidence="1">
    <location>
        <begin position="668"/>
        <end position="677"/>
    </location>
</feature>
<name>X6M2N0_RETFI</name>
<dbReference type="AlphaFoldDB" id="X6M2N0"/>
<comment type="caution">
    <text evidence="3">The sequence shown here is derived from an EMBL/GenBank/DDBJ whole genome shotgun (WGS) entry which is preliminary data.</text>
</comment>
<proteinExistence type="predicted"/>
<accession>X6M2N0</accession>
<evidence type="ECO:0000313" key="4">
    <source>
        <dbReference type="Proteomes" id="UP000023152"/>
    </source>
</evidence>
<dbReference type="PANTHER" id="PTHR35711">
    <property type="entry name" value="EXPRESSED PROTEIN"/>
    <property type="match status" value="1"/>
</dbReference>
<organism evidence="3 4">
    <name type="scientific">Reticulomyxa filosa</name>
    <dbReference type="NCBI Taxonomy" id="46433"/>
    <lineage>
        <taxon>Eukaryota</taxon>
        <taxon>Sar</taxon>
        <taxon>Rhizaria</taxon>
        <taxon>Retaria</taxon>
        <taxon>Foraminifera</taxon>
        <taxon>Monothalamids</taxon>
        <taxon>Reticulomyxidae</taxon>
        <taxon>Reticulomyxa</taxon>
    </lineage>
</organism>
<protein>
    <submittedName>
        <fullName evidence="3">Uncharacterized protein</fullName>
    </submittedName>
</protein>
<dbReference type="PANTHER" id="PTHR35711:SF1">
    <property type="entry name" value="ECTODERMAL, ISOFORM F"/>
    <property type="match status" value="1"/>
</dbReference>
<feature type="compositionally biased region" description="Basic residues" evidence="1">
    <location>
        <begin position="683"/>
        <end position="694"/>
    </location>
</feature>
<reference evidence="3 4" key="1">
    <citation type="journal article" date="2013" name="Curr. Biol.">
        <title>The Genome of the Foraminiferan Reticulomyxa filosa.</title>
        <authorList>
            <person name="Glockner G."/>
            <person name="Hulsmann N."/>
            <person name="Schleicher M."/>
            <person name="Noegel A.A."/>
            <person name="Eichinger L."/>
            <person name="Gallinger C."/>
            <person name="Pawlowski J."/>
            <person name="Sierra R."/>
            <person name="Euteneuer U."/>
            <person name="Pillet L."/>
            <person name="Moustafa A."/>
            <person name="Platzer M."/>
            <person name="Groth M."/>
            <person name="Szafranski K."/>
            <person name="Schliwa M."/>
        </authorList>
    </citation>
    <scope>NUCLEOTIDE SEQUENCE [LARGE SCALE GENOMIC DNA]</scope>
</reference>
<feature type="compositionally biased region" description="Polar residues" evidence="1">
    <location>
        <begin position="167"/>
        <end position="189"/>
    </location>
</feature>
<feature type="transmembrane region" description="Helical" evidence="2">
    <location>
        <begin position="66"/>
        <end position="85"/>
    </location>
</feature>
<keyword evidence="2" id="KW-0812">Transmembrane</keyword>
<evidence type="ECO:0000313" key="3">
    <source>
        <dbReference type="EMBL" id="ETO07682.1"/>
    </source>
</evidence>
<feature type="transmembrane region" description="Helical" evidence="2">
    <location>
        <begin position="38"/>
        <end position="59"/>
    </location>
</feature>
<evidence type="ECO:0000256" key="2">
    <source>
        <dbReference type="SAM" id="Phobius"/>
    </source>
</evidence>
<feature type="transmembrane region" description="Helical" evidence="2">
    <location>
        <begin position="335"/>
        <end position="359"/>
    </location>
</feature>
<keyword evidence="2" id="KW-1133">Transmembrane helix</keyword>
<feature type="transmembrane region" description="Helical" evidence="2">
    <location>
        <begin position="371"/>
        <end position="394"/>
    </location>
</feature>
<feature type="region of interest" description="Disordered" evidence="1">
    <location>
        <begin position="166"/>
        <end position="194"/>
    </location>
</feature>
<feature type="transmembrane region" description="Helical" evidence="2">
    <location>
        <begin position="234"/>
        <end position="257"/>
    </location>
</feature>
<feature type="region of interest" description="Disordered" evidence="1">
    <location>
        <begin position="613"/>
        <end position="711"/>
    </location>
</feature>
<feature type="transmembrane region" description="Helical" evidence="2">
    <location>
        <begin position="513"/>
        <end position="536"/>
    </location>
</feature>
<dbReference type="EMBL" id="ASPP01025865">
    <property type="protein sequence ID" value="ETO07682.1"/>
    <property type="molecule type" value="Genomic_DNA"/>
</dbReference>
<dbReference type="Proteomes" id="UP000023152">
    <property type="component" value="Unassembled WGS sequence"/>
</dbReference>
<feature type="transmembrane region" description="Helical" evidence="2">
    <location>
        <begin position="414"/>
        <end position="432"/>
    </location>
</feature>
<feature type="transmembrane region" description="Helical" evidence="2">
    <location>
        <begin position="278"/>
        <end position="299"/>
    </location>
</feature>
<keyword evidence="4" id="KW-1185">Reference proteome</keyword>
<keyword evidence="2" id="KW-0472">Membrane</keyword>